<dbReference type="Gene3D" id="3.30.200.20">
    <property type="entry name" value="Phosphorylase Kinase, domain 1"/>
    <property type="match status" value="1"/>
</dbReference>
<proteinExistence type="inferred from homology"/>
<dbReference type="PIRSF" id="PIRSF006221">
    <property type="entry name" value="Ketosamine-3-kinase"/>
    <property type="match status" value="1"/>
</dbReference>
<sequence>MPPIDALRDELDEAISRSTGSPFRSTGQTGQGGGSISQSLVIEDGRRRFFVKLNSTALNGMFVGEADGLAALRRCPAIRVPQVIAQGTAAGRSFLVLEHLVLRPLHHRQAGSEAGRALAELHRIEGAQYGWPSDNYIGSNPQSNAVHVTWPFFFAQRRLLPQLSMTRQRSDCKRLIERGETLAERLAALFVDYRPPASLLHGDLWSGNAAIDEHGKLALFDPAVYFGDREADLAMSELFGGFPESFYLAYREAWPLAHGYEQRKTLYNLYHVLNHLNLFGGGYLRQAERMIDSLLAEL</sequence>
<dbReference type="InterPro" id="IPR011009">
    <property type="entry name" value="Kinase-like_dom_sf"/>
</dbReference>
<dbReference type="GO" id="GO:0016301">
    <property type="term" value="F:kinase activity"/>
    <property type="evidence" value="ECO:0007669"/>
    <property type="project" value="UniProtKB-UniRule"/>
</dbReference>
<evidence type="ECO:0000256" key="2">
    <source>
        <dbReference type="PIRNR" id="PIRNR006221"/>
    </source>
</evidence>
<dbReference type="PANTHER" id="PTHR12149">
    <property type="entry name" value="FRUCTOSAMINE 3 KINASE-RELATED PROTEIN"/>
    <property type="match status" value="1"/>
</dbReference>
<protein>
    <submittedName>
        <fullName evidence="4">Fructosamine kinase family protein</fullName>
    </submittedName>
</protein>
<dbReference type="Pfam" id="PF03881">
    <property type="entry name" value="Fructosamin_kin"/>
    <property type="match status" value="1"/>
</dbReference>
<keyword evidence="2 4" id="KW-0418">Kinase</keyword>
<feature type="region of interest" description="Disordered" evidence="3">
    <location>
        <begin position="17"/>
        <end position="37"/>
    </location>
</feature>
<dbReference type="Gene3D" id="3.90.1200.10">
    <property type="match status" value="1"/>
</dbReference>
<evidence type="ECO:0000256" key="1">
    <source>
        <dbReference type="ARBA" id="ARBA00009460"/>
    </source>
</evidence>
<name>A0A9D7ECY2_9PROT</name>
<evidence type="ECO:0000313" key="4">
    <source>
        <dbReference type="EMBL" id="MBK6975302.1"/>
    </source>
</evidence>
<dbReference type="PANTHER" id="PTHR12149:SF8">
    <property type="entry name" value="PROTEIN-RIBULOSAMINE 3-KINASE"/>
    <property type="match status" value="1"/>
</dbReference>
<reference evidence="4" key="1">
    <citation type="submission" date="2020-10" db="EMBL/GenBank/DDBJ databases">
        <title>Connecting structure to function with the recovery of over 1000 high-quality activated sludge metagenome-assembled genomes encoding full-length rRNA genes using long-read sequencing.</title>
        <authorList>
            <person name="Singleton C.M."/>
            <person name="Petriglieri F."/>
            <person name="Kristensen J.M."/>
            <person name="Kirkegaard R.H."/>
            <person name="Michaelsen T.Y."/>
            <person name="Andersen M.H."/>
            <person name="Karst S.M."/>
            <person name="Dueholm M.S."/>
            <person name="Nielsen P.H."/>
            <person name="Albertsen M."/>
        </authorList>
    </citation>
    <scope>NUCLEOTIDE SEQUENCE</scope>
    <source>
        <strain evidence="4">Bjer_18-Q3-R1-45_BAT3C.347</strain>
    </source>
</reference>
<organism evidence="4 5">
    <name type="scientific">Candidatus Methylophosphatis roskildensis</name>
    <dbReference type="NCBI Taxonomy" id="2899263"/>
    <lineage>
        <taxon>Bacteria</taxon>
        <taxon>Pseudomonadati</taxon>
        <taxon>Pseudomonadota</taxon>
        <taxon>Betaproteobacteria</taxon>
        <taxon>Nitrosomonadales</taxon>
        <taxon>Sterolibacteriaceae</taxon>
        <taxon>Candidatus Methylophosphatis</taxon>
    </lineage>
</organism>
<evidence type="ECO:0000256" key="3">
    <source>
        <dbReference type="SAM" id="MobiDB-lite"/>
    </source>
</evidence>
<dbReference type="SUPFAM" id="SSF56112">
    <property type="entry name" value="Protein kinase-like (PK-like)"/>
    <property type="match status" value="1"/>
</dbReference>
<accession>A0A9D7ECY2</accession>
<comment type="caution">
    <text evidence="4">The sequence shown here is derived from an EMBL/GenBank/DDBJ whole genome shotgun (WGS) entry which is preliminary data.</text>
</comment>
<dbReference type="Proteomes" id="UP000807785">
    <property type="component" value="Unassembled WGS sequence"/>
</dbReference>
<gene>
    <name evidence="4" type="ORF">IPH26_20955</name>
</gene>
<dbReference type="EMBL" id="JADJEV010000005">
    <property type="protein sequence ID" value="MBK6975302.1"/>
    <property type="molecule type" value="Genomic_DNA"/>
</dbReference>
<dbReference type="AlphaFoldDB" id="A0A9D7ECY2"/>
<comment type="similarity">
    <text evidence="1 2">Belongs to the fructosamine kinase family.</text>
</comment>
<keyword evidence="2" id="KW-0808">Transferase</keyword>
<dbReference type="InterPro" id="IPR016477">
    <property type="entry name" value="Fructo-/Ketosamine-3-kinase"/>
</dbReference>
<evidence type="ECO:0000313" key="5">
    <source>
        <dbReference type="Proteomes" id="UP000807785"/>
    </source>
</evidence>